<keyword evidence="3" id="KW-0010">Activator</keyword>
<keyword evidence="4" id="KW-0804">Transcription</keyword>
<organism evidence="6 7">
    <name type="scientific">Capillibacterium thermochitinicola</name>
    <dbReference type="NCBI Taxonomy" id="2699427"/>
    <lineage>
        <taxon>Bacteria</taxon>
        <taxon>Bacillati</taxon>
        <taxon>Bacillota</taxon>
        <taxon>Capillibacterium</taxon>
    </lineage>
</organism>
<protein>
    <submittedName>
        <fullName evidence="6">MerR family transcriptional regulator</fullName>
    </submittedName>
</protein>
<dbReference type="PROSITE" id="PS50937">
    <property type="entry name" value="HTH_MERR_2"/>
    <property type="match status" value="1"/>
</dbReference>
<dbReference type="Pfam" id="PF07739">
    <property type="entry name" value="TipAS"/>
    <property type="match status" value="1"/>
</dbReference>
<comment type="caution">
    <text evidence="6">The sequence shown here is derived from an EMBL/GenBank/DDBJ whole genome shotgun (WGS) entry which is preliminary data.</text>
</comment>
<dbReference type="EMBL" id="JAAKDE010000010">
    <property type="protein sequence ID" value="MBA2132974.1"/>
    <property type="molecule type" value="Genomic_DNA"/>
</dbReference>
<dbReference type="InterPro" id="IPR000551">
    <property type="entry name" value="MerR-type_HTH_dom"/>
</dbReference>
<gene>
    <name evidence="6" type="ORF">G5B42_05375</name>
</gene>
<feature type="domain" description="HTH merR-type" evidence="5">
    <location>
        <begin position="2"/>
        <end position="71"/>
    </location>
</feature>
<evidence type="ECO:0000256" key="4">
    <source>
        <dbReference type="ARBA" id="ARBA00023163"/>
    </source>
</evidence>
<evidence type="ECO:0000313" key="6">
    <source>
        <dbReference type="EMBL" id="MBA2132974.1"/>
    </source>
</evidence>
<dbReference type="Gene3D" id="1.10.1660.10">
    <property type="match status" value="1"/>
</dbReference>
<sequence>MAYTVRQLARLAGISPRTIRYYDEIGLLKPARVSASGYRLYGQAEVDRFQQILFYRELGVELKKIKRLITAPSFDELAALREHRAKLLAKRRHVDLLIANVEKTIALKEGKITMTDQEKFEAFKQKMIAENEEKYGAEARAKYGDEAVNRSNEILKNMTVEQYEEWQRLGAEVLQTLKAAMATGDPSGDLAQKTADLHRQWLSFAWGHYNKEAHAGLARMYVADPRFTAYYDDQVQPGAAQFLCDAILIYTGQKQ</sequence>
<dbReference type="AlphaFoldDB" id="A0A8J6I219"/>
<evidence type="ECO:0000313" key="7">
    <source>
        <dbReference type="Proteomes" id="UP000657177"/>
    </source>
</evidence>
<accession>A0A8J6I219</accession>
<dbReference type="SUPFAM" id="SSF89082">
    <property type="entry name" value="Antibiotic binding domain of TipA-like multidrug resistance regulators"/>
    <property type="match status" value="1"/>
</dbReference>
<keyword evidence="7" id="KW-1185">Reference proteome</keyword>
<dbReference type="SUPFAM" id="SSF46955">
    <property type="entry name" value="Putative DNA-binding domain"/>
    <property type="match status" value="1"/>
</dbReference>
<dbReference type="Proteomes" id="UP000657177">
    <property type="component" value="Unassembled WGS sequence"/>
</dbReference>
<dbReference type="Pfam" id="PF13411">
    <property type="entry name" value="MerR_1"/>
    <property type="match status" value="1"/>
</dbReference>
<dbReference type="PRINTS" id="PR00040">
    <property type="entry name" value="HTHMERR"/>
</dbReference>
<keyword evidence="2" id="KW-0238">DNA-binding</keyword>
<name>A0A8J6I219_9FIRM</name>
<dbReference type="SMART" id="SM00422">
    <property type="entry name" value="HTH_MERR"/>
    <property type="match status" value="1"/>
</dbReference>
<dbReference type="GO" id="GO:0003677">
    <property type="term" value="F:DNA binding"/>
    <property type="evidence" value="ECO:0007669"/>
    <property type="project" value="UniProtKB-KW"/>
</dbReference>
<dbReference type="CDD" id="cd01106">
    <property type="entry name" value="HTH_TipAL-Mta"/>
    <property type="match status" value="1"/>
</dbReference>
<dbReference type="PANTHER" id="PTHR30204">
    <property type="entry name" value="REDOX-CYCLING DRUG-SENSING TRANSCRIPTIONAL ACTIVATOR SOXR"/>
    <property type="match status" value="1"/>
</dbReference>
<dbReference type="InterPro" id="IPR009061">
    <property type="entry name" value="DNA-bd_dom_put_sf"/>
</dbReference>
<evidence type="ECO:0000256" key="2">
    <source>
        <dbReference type="ARBA" id="ARBA00023125"/>
    </source>
</evidence>
<dbReference type="RefSeq" id="WP_181339428.1">
    <property type="nucleotide sequence ID" value="NZ_JAAKDE010000010.1"/>
</dbReference>
<evidence type="ECO:0000256" key="1">
    <source>
        <dbReference type="ARBA" id="ARBA00023015"/>
    </source>
</evidence>
<keyword evidence="1" id="KW-0805">Transcription regulation</keyword>
<evidence type="ECO:0000256" key="3">
    <source>
        <dbReference type="ARBA" id="ARBA00023159"/>
    </source>
</evidence>
<dbReference type="Gene3D" id="1.10.490.50">
    <property type="entry name" value="Antibiotic binding domain of TipA-like multidrug resistance regulators"/>
    <property type="match status" value="1"/>
</dbReference>
<proteinExistence type="predicted"/>
<evidence type="ECO:0000259" key="5">
    <source>
        <dbReference type="PROSITE" id="PS50937"/>
    </source>
</evidence>
<dbReference type="InterPro" id="IPR012925">
    <property type="entry name" value="TipAS_dom"/>
</dbReference>
<reference evidence="6" key="1">
    <citation type="submission" date="2020-06" db="EMBL/GenBank/DDBJ databases">
        <title>Novel chitinolytic bacterium.</title>
        <authorList>
            <person name="Ungkulpasvich U."/>
            <person name="Kosugi A."/>
            <person name="Uke A."/>
        </authorList>
    </citation>
    <scope>NUCLEOTIDE SEQUENCE</scope>
    <source>
        <strain evidence="6">UUS1-1</strain>
    </source>
</reference>
<dbReference type="InterPro" id="IPR047057">
    <property type="entry name" value="MerR_fam"/>
</dbReference>
<dbReference type="InterPro" id="IPR036244">
    <property type="entry name" value="TipA-like_antibiotic-bd"/>
</dbReference>
<dbReference type="PANTHER" id="PTHR30204:SF90">
    <property type="entry name" value="HTH-TYPE TRANSCRIPTIONAL ACTIVATOR MTA"/>
    <property type="match status" value="1"/>
</dbReference>
<dbReference type="GO" id="GO:0003700">
    <property type="term" value="F:DNA-binding transcription factor activity"/>
    <property type="evidence" value="ECO:0007669"/>
    <property type="project" value="InterPro"/>
</dbReference>